<organism evidence="2 3">
    <name type="scientific">Scytonema hofmannii PCC 7110</name>
    <dbReference type="NCBI Taxonomy" id="128403"/>
    <lineage>
        <taxon>Bacteria</taxon>
        <taxon>Bacillati</taxon>
        <taxon>Cyanobacteriota</taxon>
        <taxon>Cyanophyceae</taxon>
        <taxon>Nostocales</taxon>
        <taxon>Scytonemataceae</taxon>
        <taxon>Scytonema</taxon>
    </lineage>
</organism>
<gene>
    <name evidence="2" type="ORF">WA1_34740</name>
</gene>
<accession>A0A139X342</accession>
<dbReference type="Proteomes" id="UP000076925">
    <property type="component" value="Unassembled WGS sequence"/>
</dbReference>
<dbReference type="EMBL" id="ANNX02000036">
    <property type="protein sequence ID" value="KYC39131.1"/>
    <property type="molecule type" value="Genomic_DNA"/>
</dbReference>
<protein>
    <submittedName>
        <fullName evidence="2">Nitrogenase</fullName>
    </submittedName>
</protein>
<dbReference type="Pfam" id="PF06967">
    <property type="entry name" value="Mo-nitro_C"/>
    <property type="match status" value="1"/>
</dbReference>
<evidence type="ECO:0000259" key="1">
    <source>
        <dbReference type="Pfam" id="PF06967"/>
    </source>
</evidence>
<dbReference type="AlphaFoldDB" id="A0A139X342"/>
<proteinExistence type="predicted"/>
<dbReference type="OrthoDB" id="513678at2"/>
<evidence type="ECO:0000313" key="2">
    <source>
        <dbReference type="EMBL" id="KYC39131.1"/>
    </source>
</evidence>
<sequence>METVTHTHTHPNYHPPNNKKSGSFDILYPLRRLVDKIQIRNARLAHLLCQLIPCCCPFERDIKLFGRTFHIPPLCKLNPLYDEFVALRFRALSYLADECGEDITKYIC</sequence>
<reference evidence="2 3" key="1">
    <citation type="journal article" date="2013" name="Genome Biol. Evol.">
        <title>Genomes of Stigonematalean cyanobacteria (subsection V) and the evolution of oxygenic photosynthesis from prokaryotes to plastids.</title>
        <authorList>
            <person name="Dagan T."/>
            <person name="Roettger M."/>
            <person name="Stucken K."/>
            <person name="Landan G."/>
            <person name="Koch R."/>
            <person name="Major P."/>
            <person name="Gould S.B."/>
            <person name="Goremykin V.V."/>
            <person name="Rippka R."/>
            <person name="Tandeau de Marsac N."/>
            <person name="Gugger M."/>
            <person name="Lockhart P.J."/>
            <person name="Allen J.F."/>
            <person name="Brune I."/>
            <person name="Maus I."/>
            <person name="Puhler A."/>
            <person name="Martin W.F."/>
        </authorList>
    </citation>
    <scope>NUCLEOTIDE SEQUENCE [LARGE SCALE GENOMIC DNA]</scope>
    <source>
        <strain evidence="2 3">PCC 7110</strain>
    </source>
</reference>
<comment type="caution">
    <text evidence="2">The sequence shown here is derived from an EMBL/GenBank/DDBJ whole genome shotgun (WGS) entry which is preliminary data.</text>
</comment>
<dbReference type="STRING" id="128403.WA1_34740"/>
<dbReference type="InterPro" id="IPR009717">
    <property type="entry name" value="Mo-dep_Nase_C"/>
</dbReference>
<keyword evidence="3" id="KW-1185">Reference proteome</keyword>
<feature type="domain" description="Mo-dependent nitrogenase C-terminal" evidence="1">
    <location>
        <begin position="26"/>
        <end position="107"/>
    </location>
</feature>
<dbReference type="RefSeq" id="WP_017743449.1">
    <property type="nucleotide sequence ID" value="NZ_KQ976354.1"/>
</dbReference>
<evidence type="ECO:0000313" key="3">
    <source>
        <dbReference type="Proteomes" id="UP000076925"/>
    </source>
</evidence>
<name>A0A139X342_9CYAN</name>